<evidence type="ECO:0000313" key="2">
    <source>
        <dbReference type="EMBL" id="KAG9444719.1"/>
    </source>
</evidence>
<dbReference type="PANTHER" id="PTHR47188:SF1">
    <property type="entry name" value="PROTEIN TAR1"/>
    <property type="match status" value="1"/>
</dbReference>
<comment type="caution">
    <text evidence="2">The sequence shown here is derived from an EMBL/GenBank/DDBJ whole genome shotgun (WGS) entry which is preliminary data.</text>
</comment>
<evidence type="ECO:0000313" key="3">
    <source>
        <dbReference type="Proteomes" id="UP000825729"/>
    </source>
</evidence>
<keyword evidence="3" id="KW-1185">Reference proteome</keyword>
<dbReference type="EMBL" id="JAINDJ010000006">
    <property type="protein sequence ID" value="KAG9444719.1"/>
    <property type="molecule type" value="Genomic_DNA"/>
</dbReference>
<dbReference type="PANTHER" id="PTHR47188">
    <property type="entry name" value="PROTEIN TAR1"/>
    <property type="match status" value="1"/>
</dbReference>
<dbReference type="Proteomes" id="UP000825729">
    <property type="component" value="Unassembled WGS sequence"/>
</dbReference>
<dbReference type="InterPro" id="IPR044792">
    <property type="entry name" value="TAR1"/>
</dbReference>
<protein>
    <submittedName>
        <fullName evidence="2">Uncharacterized protein</fullName>
    </submittedName>
</protein>
<organism evidence="2 3">
    <name type="scientific">Aristolochia fimbriata</name>
    <name type="common">White veined hardy Dutchman's pipe vine</name>
    <dbReference type="NCBI Taxonomy" id="158543"/>
    <lineage>
        <taxon>Eukaryota</taxon>
        <taxon>Viridiplantae</taxon>
        <taxon>Streptophyta</taxon>
        <taxon>Embryophyta</taxon>
        <taxon>Tracheophyta</taxon>
        <taxon>Spermatophyta</taxon>
        <taxon>Magnoliopsida</taxon>
        <taxon>Magnoliidae</taxon>
        <taxon>Piperales</taxon>
        <taxon>Aristolochiaceae</taxon>
        <taxon>Aristolochia</taxon>
    </lineage>
</organism>
<reference evidence="2 3" key="1">
    <citation type="submission" date="2021-07" db="EMBL/GenBank/DDBJ databases">
        <title>The Aristolochia fimbriata genome: insights into angiosperm evolution, floral development and chemical biosynthesis.</title>
        <authorList>
            <person name="Jiao Y."/>
        </authorList>
    </citation>
    <scope>NUCLEOTIDE SEQUENCE [LARGE SCALE GENOMIC DNA]</scope>
    <source>
        <strain evidence="2">IBCAS-2021</strain>
        <tissue evidence="2">Leaf</tissue>
    </source>
</reference>
<feature type="region of interest" description="Disordered" evidence="1">
    <location>
        <begin position="1"/>
        <end position="79"/>
    </location>
</feature>
<feature type="region of interest" description="Disordered" evidence="1">
    <location>
        <begin position="543"/>
        <end position="568"/>
    </location>
</feature>
<proteinExistence type="predicted"/>
<name>A0AAV7E7X3_ARIFI</name>
<sequence>MGSPLAGAKSAQVPREGTSVRSQPTLLVHPEAMYPRRDHPPRAWVARDPASVDASREGRPDRPSPPSRASTGARIAGPHPLPSRQFQALFDSLFKVLFIFPSRYLFAIGLSPLFSLGRRIYRPIWAAFPNNPTSPTTPRGRQVRAQRGCHPLWRPIPWDLRPSVAKGTLLRTTIERRKPLGSHTGLFPFARPLLGESFGCSHLTWGRNPSKASGSTEATARQGSSSEPGPRTRLEPATQGGEGGATTVRPACPWGKVFFSQPRPGGKGDQSAAPDDHRDRQPGGAAGHGWGEHAGRDAQVTVFEVGRQGHAQLGTASRFLFKQAQIAPVVVRVFAPDRRGRPTLSPSAPGRERWYEGFDGRFAPGRPPVAAGHRVQLVRLGRSRFVESTMILPQVQWTSRNVIGGEPPTSPRSEHFTGPFNRQIAPPTKNGHAPPPIESRKSSRLSILTMSGPGAGGVLKATSADPWSASFMVETRTLELPRLLAPDLPSNGSSLRDLDCTHSNYQTREPGIVIYCHYLPVVDWVICACRCCLSLDVVAAVEAPSPESNPNSPSPANTMVGPYPTIES</sequence>
<feature type="compositionally biased region" description="Polar residues" evidence="1">
    <location>
        <begin position="210"/>
        <end position="227"/>
    </location>
</feature>
<feature type="compositionally biased region" description="Low complexity" evidence="1">
    <location>
        <begin position="543"/>
        <end position="557"/>
    </location>
</feature>
<dbReference type="AlphaFoldDB" id="A0AAV7E7X3"/>
<dbReference type="GO" id="GO:0043457">
    <property type="term" value="P:regulation of cellular respiration"/>
    <property type="evidence" value="ECO:0007669"/>
    <property type="project" value="InterPro"/>
</dbReference>
<accession>A0AAV7E7X3</accession>
<gene>
    <name evidence="2" type="ORF">H6P81_016059</name>
</gene>
<evidence type="ECO:0000256" key="1">
    <source>
        <dbReference type="SAM" id="MobiDB-lite"/>
    </source>
</evidence>
<feature type="region of interest" description="Disordered" evidence="1">
    <location>
        <begin position="207"/>
        <end position="292"/>
    </location>
</feature>